<dbReference type="EMBL" id="JAAAPO010000007">
    <property type="protein sequence ID" value="NBC37879.1"/>
    <property type="molecule type" value="Genomic_DNA"/>
</dbReference>
<dbReference type="Proteomes" id="UP000753724">
    <property type="component" value="Unassembled WGS sequence"/>
</dbReference>
<reference evidence="7" key="1">
    <citation type="submission" date="2020-01" db="EMBL/GenBank/DDBJ databases">
        <title>Sphingomonas sp. strain CSW-10.</title>
        <authorList>
            <person name="Chen W.-M."/>
        </authorList>
    </citation>
    <scope>NUCLEOTIDE SEQUENCE [LARGE SCALE GENOMIC DNA]</scope>
    <source>
        <strain evidence="7">FSY-8</strain>
    </source>
</reference>
<dbReference type="InterPro" id="IPR020846">
    <property type="entry name" value="MFS_dom"/>
</dbReference>
<dbReference type="Pfam" id="PF07690">
    <property type="entry name" value="MFS_1"/>
    <property type="match status" value="1"/>
</dbReference>
<dbReference type="InterPro" id="IPR011701">
    <property type="entry name" value="MFS"/>
</dbReference>
<evidence type="ECO:0000259" key="5">
    <source>
        <dbReference type="PROSITE" id="PS50850"/>
    </source>
</evidence>
<dbReference type="Gene3D" id="1.20.1250.20">
    <property type="entry name" value="MFS general substrate transporter like domains"/>
    <property type="match status" value="2"/>
</dbReference>
<feature type="transmembrane region" description="Helical" evidence="4">
    <location>
        <begin position="80"/>
        <end position="101"/>
    </location>
</feature>
<feature type="transmembrane region" description="Helical" evidence="4">
    <location>
        <begin position="352"/>
        <end position="373"/>
    </location>
</feature>
<accession>A0ABW9XHD0</accession>
<comment type="caution">
    <text evidence="6">The sequence shown here is derived from an EMBL/GenBank/DDBJ whole genome shotgun (WGS) entry which is preliminary data.</text>
</comment>
<feature type="transmembrane region" description="Helical" evidence="4">
    <location>
        <begin position="227"/>
        <end position="250"/>
    </location>
</feature>
<name>A0ABW9XHD0_9SPHN</name>
<evidence type="ECO:0000256" key="3">
    <source>
        <dbReference type="ARBA" id="ARBA00023136"/>
    </source>
</evidence>
<keyword evidence="2 4" id="KW-1133">Transmembrane helix</keyword>
<dbReference type="InterPro" id="IPR036259">
    <property type="entry name" value="MFS_trans_sf"/>
</dbReference>
<dbReference type="SUPFAM" id="SSF103473">
    <property type="entry name" value="MFS general substrate transporter"/>
    <property type="match status" value="1"/>
</dbReference>
<evidence type="ECO:0000256" key="2">
    <source>
        <dbReference type="ARBA" id="ARBA00022989"/>
    </source>
</evidence>
<keyword evidence="7" id="KW-1185">Reference proteome</keyword>
<gene>
    <name evidence="6" type="ORF">GTZ99_15090</name>
</gene>
<evidence type="ECO:0000313" key="6">
    <source>
        <dbReference type="EMBL" id="NBC37879.1"/>
    </source>
</evidence>
<evidence type="ECO:0000256" key="4">
    <source>
        <dbReference type="SAM" id="Phobius"/>
    </source>
</evidence>
<protein>
    <submittedName>
        <fullName evidence="6">MFS transporter</fullName>
    </submittedName>
</protein>
<dbReference type="PANTHER" id="PTHR23527:SF1">
    <property type="entry name" value="BLL3282 PROTEIN"/>
    <property type="match status" value="1"/>
</dbReference>
<dbReference type="PROSITE" id="PS50850">
    <property type="entry name" value="MFS"/>
    <property type="match status" value="1"/>
</dbReference>
<keyword evidence="1 4" id="KW-0812">Transmembrane</keyword>
<feature type="transmembrane region" description="Helical" evidence="4">
    <location>
        <begin position="256"/>
        <end position="278"/>
    </location>
</feature>
<feature type="domain" description="Major facilitator superfamily (MFS) profile" evidence="5">
    <location>
        <begin position="22"/>
        <end position="407"/>
    </location>
</feature>
<feature type="transmembrane region" description="Helical" evidence="4">
    <location>
        <begin position="385"/>
        <end position="404"/>
    </location>
</feature>
<feature type="transmembrane region" description="Helical" evidence="4">
    <location>
        <begin position="171"/>
        <end position="193"/>
    </location>
</feature>
<proteinExistence type="predicted"/>
<feature type="transmembrane region" description="Helical" evidence="4">
    <location>
        <begin position="53"/>
        <end position="74"/>
    </location>
</feature>
<organism evidence="6 7">
    <name type="scientific">Novosphingobium ovatum</name>
    <dbReference type="NCBI Taxonomy" id="1908523"/>
    <lineage>
        <taxon>Bacteria</taxon>
        <taxon>Pseudomonadati</taxon>
        <taxon>Pseudomonadota</taxon>
        <taxon>Alphaproteobacteria</taxon>
        <taxon>Sphingomonadales</taxon>
        <taxon>Sphingomonadaceae</taxon>
        <taxon>Novosphingobium</taxon>
    </lineage>
</organism>
<evidence type="ECO:0000313" key="7">
    <source>
        <dbReference type="Proteomes" id="UP000753724"/>
    </source>
</evidence>
<dbReference type="PANTHER" id="PTHR23527">
    <property type="entry name" value="BLL3282 PROTEIN"/>
    <property type="match status" value="1"/>
</dbReference>
<feature type="transmembrane region" description="Helical" evidence="4">
    <location>
        <begin position="290"/>
        <end position="312"/>
    </location>
</feature>
<dbReference type="InterPro" id="IPR052952">
    <property type="entry name" value="MFS-Transporter"/>
</dbReference>
<evidence type="ECO:0000256" key="1">
    <source>
        <dbReference type="ARBA" id="ARBA00022692"/>
    </source>
</evidence>
<keyword evidence="3 4" id="KW-0472">Membrane</keyword>
<feature type="transmembrane region" description="Helical" evidence="4">
    <location>
        <begin position="318"/>
        <end position="340"/>
    </location>
</feature>
<sequence length="410" mass="42704">MHKDRPLRHPPQAPAAHGLLHALTTTTLVQIIATATALALPPIAPRAAADLGIAAHYVGYQISLIYLVGAIGSAMSGTLLARFGAVLIEVVSLALFALGLLLLSAARLDLAVLASVAVGMGYGLQNPASSHILNHVCPPARRGIVFSIKQAGVPLGAVASSLSLPVMDQIIGWRMTVALMAIAPVLLIAHLLWHHRHDHHHARPGAGFIANFIAEQQLVWRSGRLRVLSALGLLYSAVQLSLSAFLVLMLVENHGWSLVSAAAVGGLLQAFGAVGRVTWGWLADRIGSGIGILSFIGVASTLGLVACLWLSAMPMAGQIALLCALGFCLSGWNGVAMAEIARSAPPQDTGRVMGGALVYTFIGVMLGPSSYALIYEGLGRYDATFVAVSSALVLGALASGWLALHQRRAA</sequence>
<feature type="transmembrane region" description="Helical" evidence="4">
    <location>
        <begin position="20"/>
        <end position="41"/>
    </location>
</feature>